<evidence type="ECO:0000313" key="2">
    <source>
        <dbReference type="Proteomes" id="UP000265520"/>
    </source>
</evidence>
<sequence length="22" mass="2544">MELHRLHQPPSPPCLNFLTVTL</sequence>
<accession>A0A392UL40</accession>
<name>A0A392UL40_9FABA</name>
<evidence type="ECO:0000313" key="1">
    <source>
        <dbReference type="EMBL" id="MCI73090.1"/>
    </source>
</evidence>
<dbReference type="Proteomes" id="UP000265520">
    <property type="component" value="Unassembled WGS sequence"/>
</dbReference>
<comment type="caution">
    <text evidence="1">The sequence shown here is derived from an EMBL/GenBank/DDBJ whole genome shotgun (WGS) entry which is preliminary data.</text>
</comment>
<dbReference type="EMBL" id="LXQA010831192">
    <property type="protein sequence ID" value="MCI73090.1"/>
    <property type="molecule type" value="Genomic_DNA"/>
</dbReference>
<feature type="non-terminal residue" evidence="1">
    <location>
        <position position="22"/>
    </location>
</feature>
<keyword evidence="2" id="KW-1185">Reference proteome</keyword>
<organism evidence="1 2">
    <name type="scientific">Trifolium medium</name>
    <dbReference type="NCBI Taxonomy" id="97028"/>
    <lineage>
        <taxon>Eukaryota</taxon>
        <taxon>Viridiplantae</taxon>
        <taxon>Streptophyta</taxon>
        <taxon>Embryophyta</taxon>
        <taxon>Tracheophyta</taxon>
        <taxon>Spermatophyta</taxon>
        <taxon>Magnoliopsida</taxon>
        <taxon>eudicotyledons</taxon>
        <taxon>Gunneridae</taxon>
        <taxon>Pentapetalae</taxon>
        <taxon>rosids</taxon>
        <taxon>fabids</taxon>
        <taxon>Fabales</taxon>
        <taxon>Fabaceae</taxon>
        <taxon>Papilionoideae</taxon>
        <taxon>50 kb inversion clade</taxon>
        <taxon>NPAAA clade</taxon>
        <taxon>Hologalegina</taxon>
        <taxon>IRL clade</taxon>
        <taxon>Trifolieae</taxon>
        <taxon>Trifolium</taxon>
    </lineage>
</organism>
<dbReference type="AlphaFoldDB" id="A0A392UL40"/>
<protein>
    <submittedName>
        <fullName evidence="1">Uncharacterized protein</fullName>
    </submittedName>
</protein>
<proteinExistence type="predicted"/>
<reference evidence="1 2" key="1">
    <citation type="journal article" date="2018" name="Front. Plant Sci.">
        <title>Red Clover (Trifolium pratense) and Zigzag Clover (T. medium) - A Picture of Genomic Similarities and Differences.</title>
        <authorList>
            <person name="Dluhosova J."/>
            <person name="Istvanek J."/>
            <person name="Nedelnik J."/>
            <person name="Repkova J."/>
        </authorList>
    </citation>
    <scope>NUCLEOTIDE SEQUENCE [LARGE SCALE GENOMIC DNA]</scope>
    <source>
        <strain evidence="2">cv. 10/8</strain>
        <tissue evidence="1">Leaf</tissue>
    </source>
</reference>